<protein>
    <recommendedName>
        <fullName evidence="16">CLIP domain-containing serine protease</fullName>
        <ecNumber evidence="15">3.4.21.-</ecNumber>
    </recommendedName>
</protein>
<evidence type="ECO:0000256" key="7">
    <source>
        <dbReference type="ARBA" id="ARBA00022801"/>
    </source>
</evidence>
<dbReference type="InterPro" id="IPR001254">
    <property type="entry name" value="Trypsin_dom"/>
</dbReference>
<dbReference type="PROSITE" id="PS00134">
    <property type="entry name" value="TRYPSIN_HIS"/>
    <property type="match status" value="1"/>
</dbReference>
<comment type="subcellular location">
    <subcellularLocation>
        <location evidence="1 16">Secreted</location>
    </subcellularLocation>
</comment>
<accession>A0A182IK81</accession>
<comment type="domain">
    <text evidence="16">The clip domain consists of 35-55 residues which are 'knitted' together usually by 3 conserved disulfide bonds forming a clip-like compact structure.</text>
</comment>
<evidence type="ECO:0000256" key="3">
    <source>
        <dbReference type="ARBA" id="ARBA00022588"/>
    </source>
</evidence>
<evidence type="ECO:0000256" key="6">
    <source>
        <dbReference type="ARBA" id="ARBA00022729"/>
    </source>
</evidence>
<dbReference type="PROSITE" id="PS00135">
    <property type="entry name" value="TRYPSIN_SER"/>
    <property type="match status" value="1"/>
</dbReference>
<evidence type="ECO:0000256" key="16">
    <source>
        <dbReference type="RuleBase" id="RU366078"/>
    </source>
</evidence>
<dbReference type="GO" id="GO:0004252">
    <property type="term" value="F:serine-type endopeptidase activity"/>
    <property type="evidence" value="ECO:0007669"/>
    <property type="project" value="UniProtKB-UniRule"/>
</dbReference>
<evidence type="ECO:0000256" key="8">
    <source>
        <dbReference type="ARBA" id="ARBA00022820"/>
    </source>
</evidence>
<name>A0A182IK81_ANOAO</name>
<evidence type="ECO:0000256" key="4">
    <source>
        <dbReference type="ARBA" id="ARBA00022659"/>
    </source>
</evidence>
<keyword evidence="12" id="KW-0325">Glycoprotein</keyword>
<evidence type="ECO:0000256" key="11">
    <source>
        <dbReference type="ARBA" id="ARBA00023157"/>
    </source>
</evidence>
<dbReference type="Pfam" id="PF00089">
    <property type="entry name" value="Trypsin"/>
    <property type="match status" value="1"/>
</dbReference>
<dbReference type="AlphaFoldDB" id="A0A182IK81"/>
<evidence type="ECO:0000256" key="5">
    <source>
        <dbReference type="ARBA" id="ARBA00022670"/>
    </source>
</evidence>
<evidence type="ECO:0000256" key="12">
    <source>
        <dbReference type="ARBA" id="ARBA00023180"/>
    </source>
</evidence>
<dbReference type="PROSITE" id="PS51888">
    <property type="entry name" value="CLIP"/>
    <property type="match status" value="1"/>
</dbReference>
<dbReference type="InterPro" id="IPR051487">
    <property type="entry name" value="Ser/Thr_Proteases_Immune/Dev"/>
</dbReference>
<dbReference type="InterPro" id="IPR018114">
    <property type="entry name" value="TRYPSIN_HIS"/>
</dbReference>
<dbReference type="InterPro" id="IPR038565">
    <property type="entry name" value="CLIP_sf"/>
</dbReference>
<dbReference type="EC" id="3.4.21.-" evidence="15"/>
<keyword evidence="5 15" id="KW-0645">Protease</keyword>
<dbReference type="Gene3D" id="3.30.1640.30">
    <property type="match status" value="1"/>
</dbReference>
<dbReference type="InterPro" id="IPR033116">
    <property type="entry name" value="TRYPSIN_SER"/>
</dbReference>
<dbReference type="STRING" id="41427.A0A182IK81"/>
<dbReference type="InterPro" id="IPR043504">
    <property type="entry name" value="Peptidase_S1_PA_chymotrypsin"/>
</dbReference>
<dbReference type="SMART" id="SM00680">
    <property type="entry name" value="CLIP"/>
    <property type="match status" value="1"/>
</dbReference>
<evidence type="ECO:0000313" key="17">
    <source>
        <dbReference type="EnsemblMetazoa" id="AATE000726-PA.1"/>
    </source>
</evidence>
<keyword evidence="6 16" id="KW-0732">Signal</keyword>
<dbReference type="Pfam" id="PF12032">
    <property type="entry name" value="CLIP"/>
    <property type="match status" value="1"/>
</dbReference>
<dbReference type="CDD" id="cd00190">
    <property type="entry name" value="Tryp_SPc"/>
    <property type="match status" value="1"/>
</dbReference>
<dbReference type="InterPro" id="IPR001314">
    <property type="entry name" value="Peptidase_S1A"/>
</dbReference>
<keyword evidence="9 15" id="KW-0720">Serine protease</keyword>
<keyword evidence="7 15" id="KW-0378">Hydrolase</keyword>
<evidence type="ECO:0000256" key="14">
    <source>
        <dbReference type="ARBA" id="ARBA00052079"/>
    </source>
</evidence>
<dbReference type="GO" id="GO:0042381">
    <property type="term" value="P:hemolymph coagulation"/>
    <property type="evidence" value="ECO:0007669"/>
    <property type="project" value="UniProtKB-KW"/>
</dbReference>
<dbReference type="SUPFAM" id="SSF50494">
    <property type="entry name" value="Trypsin-like serine proteases"/>
    <property type="match status" value="1"/>
</dbReference>
<evidence type="ECO:0000256" key="2">
    <source>
        <dbReference type="ARBA" id="ARBA00022525"/>
    </source>
</evidence>
<reference evidence="17" key="1">
    <citation type="submission" date="2022-08" db="UniProtKB">
        <authorList>
            <consortium name="EnsemblMetazoa"/>
        </authorList>
    </citation>
    <scope>IDENTIFICATION</scope>
    <source>
        <strain evidence="17">EBRO</strain>
    </source>
</reference>
<keyword evidence="3" id="KW-0399">Innate immunity</keyword>
<sequence>MERTIVLPALVVLVVWLGQECAVNGQESCRTPDRRDGICTPLRQCASIQERYFESDRWLTQDEVDFLKELQCKTKDVTVCCADGVTTTDRNLTSARGTLPDPKKFECGLDSLADRIVGGNDTAIDEFPWYALLQYQTKKGTLEFKCGGSLINARYVLTAAHCLAHKKVAEGGTLVGVRLGEHNIATEQDCTFPETMEECADPPQNFGIEQQIVHPGYDKIYQYNDIALIRLDRDAEINNYVQPVCLPVEGFTPTAPNVKVTVVGFGHTGRQRHSGVKQKAKIPIFPRDECEKKWEKVQLIEQQICAGGEFGVDSCSGDSGGPMMTQRLYWVQEGVISFGNKCALEGWPGIYTRVSSYIDWIKDNIRQ</sequence>
<feature type="chain" id="PRO_5036529324" description="CLIP domain-containing serine protease" evidence="16">
    <location>
        <begin position="26"/>
        <end position="367"/>
    </location>
</feature>
<keyword evidence="8" id="KW-0353">Hemolymph clotting</keyword>
<comment type="similarity">
    <text evidence="13 16">Belongs to the peptidase S1 family. CLIP subfamily.</text>
</comment>
<organism evidence="17">
    <name type="scientific">Anopheles atroparvus</name>
    <name type="common">European mosquito</name>
    <dbReference type="NCBI Taxonomy" id="41427"/>
    <lineage>
        <taxon>Eukaryota</taxon>
        <taxon>Metazoa</taxon>
        <taxon>Ecdysozoa</taxon>
        <taxon>Arthropoda</taxon>
        <taxon>Hexapoda</taxon>
        <taxon>Insecta</taxon>
        <taxon>Pterygota</taxon>
        <taxon>Neoptera</taxon>
        <taxon>Endopterygota</taxon>
        <taxon>Diptera</taxon>
        <taxon>Nematocera</taxon>
        <taxon>Culicoidea</taxon>
        <taxon>Culicidae</taxon>
        <taxon>Anophelinae</taxon>
        <taxon>Anopheles</taxon>
    </lineage>
</organism>
<dbReference type="GO" id="GO:0006508">
    <property type="term" value="P:proteolysis"/>
    <property type="evidence" value="ECO:0007669"/>
    <property type="project" value="UniProtKB-KW"/>
</dbReference>
<evidence type="ECO:0000256" key="10">
    <source>
        <dbReference type="ARBA" id="ARBA00022859"/>
    </source>
</evidence>
<dbReference type="InterPro" id="IPR022700">
    <property type="entry name" value="CLIP"/>
</dbReference>
<keyword evidence="4" id="KW-0768">Sushi</keyword>
<keyword evidence="11" id="KW-1015">Disulfide bond</keyword>
<keyword evidence="2 16" id="KW-0964">Secreted</keyword>
<evidence type="ECO:0000256" key="9">
    <source>
        <dbReference type="ARBA" id="ARBA00022825"/>
    </source>
</evidence>
<feature type="signal peptide" evidence="16">
    <location>
        <begin position="1"/>
        <end position="25"/>
    </location>
</feature>
<dbReference type="InterPro" id="IPR009003">
    <property type="entry name" value="Peptidase_S1_PA"/>
</dbReference>
<dbReference type="GO" id="GO:0005576">
    <property type="term" value="C:extracellular region"/>
    <property type="evidence" value="ECO:0007669"/>
    <property type="project" value="UniProtKB-SubCell"/>
</dbReference>
<dbReference type="VEuPathDB" id="VectorBase:AATE000726"/>
<evidence type="ECO:0000256" key="15">
    <source>
        <dbReference type="RuleBase" id="RU363034"/>
    </source>
</evidence>
<dbReference type="Gene3D" id="2.40.10.10">
    <property type="entry name" value="Trypsin-like serine proteases"/>
    <property type="match status" value="2"/>
</dbReference>
<dbReference type="SMART" id="SM00020">
    <property type="entry name" value="Tryp_SPc"/>
    <property type="match status" value="1"/>
</dbReference>
<comment type="catalytic activity">
    <reaction evidence="14">
        <text>Selective cleavage of 103-Arg-|-Ser-104 and 124-Ile-|-Ile-125 bonds in Limulus clotting factor B to form activated factor B. Cleavage of -Pro-Arg-|-Xaa- bonds in synthetic substrates.</text>
        <dbReference type="EC" id="3.4.21.84"/>
    </reaction>
</comment>
<dbReference type="PRINTS" id="PR00722">
    <property type="entry name" value="CHYMOTRYPSIN"/>
</dbReference>
<keyword evidence="10" id="KW-0391">Immunity</keyword>
<dbReference type="PANTHER" id="PTHR24256">
    <property type="entry name" value="TRYPTASE-RELATED"/>
    <property type="match status" value="1"/>
</dbReference>
<evidence type="ECO:0000256" key="13">
    <source>
        <dbReference type="ARBA" id="ARBA00024195"/>
    </source>
</evidence>
<proteinExistence type="inferred from homology"/>
<dbReference type="EnsemblMetazoa" id="AATE000726-RA">
    <property type="protein sequence ID" value="AATE000726-PA.1"/>
    <property type="gene ID" value="AATE000726"/>
</dbReference>
<evidence type="ECO:0000256" key="1">
    <source>
        <dbReference type="ARBA" id="ARBA00004613"/>
    </source>
</evidence>
<dbReference type="FunFam" id="2.40.10.10:FF:000120">
    <property type="entry name" value="Putative serine protease"/>
    <property type="match status" value="1"/>
</dbReference>
<dbReference type="PROSITE" id="PS50240">
    <property type="entry name" value="TRYPSIN_DOM"/>
    <property type="match status" value="1"/>
</dbReference>